<evidence type="ECO:0000256" key="4">
    <source>
        <dbReference type="ARBA" id="ARBA00023172"/>
    </source>
</evidence>
<dbReference type="PANTHER" id="PTHR33258:SF1">
    <property type="entry name" value="TRANSPOSASE INSL FOR INSERTION SEQUENCE ELEMENT IS186A-RELATED"/>
    <property type="match status" value="1"/>
</dbReference>
<proteinExistence type="inferred from homology"/>
<reference evidence="6 7" key="1">
    <citation type="submission" date="2016-10" db="EMBL/GenBank/DDBJ databases">
        <authorList>
            <person name="de Groot N.N."/>
        </authorList>
    </citation>
    <scope>NUCLEOTIDE SEQUENCE [LARGE SCALE GENOMIC DNA]</scope>
    <source>
        <strain evidence="6 7">DSM 12992</strain>
    </source>
</reference>
<dbReference type="SUPFAM" id="SSF53098">
    <property type="entry name" value="Ribonuclease H-like"/>
    <property type="match status" value="1"/>
</dbReference>
<evidence type="ECO:0000313" key="7">
    <source>
        <dbReference type="Proteomes" id="UP000199263"/>
    </source>
</evidence>
<evidence type="ECO:0000313" key="6">
    <source>
        <dbReference type="EMBL" id="SFD51848.1"/>
    </source>
</evidence>
<feature type="domain" description="Transposase IS4-like" evidence="5">
    <location>
        <begin position="108"/>
        <end position="358"/>
    </location>
</feature>
<name>A0A1I1T404_9CLOT</name>
<dbReference type="InterPro" id="IPR012337">
    <property type="entry name" value="RNaseH-like_sf"/>
</dbReference>
<keyword evidence="3" id="KW-0238">DNA-binding</keyword>
<dbReference type="InterPro" id="IPR002559">
    <property type="entry name" value="Transposase_11"/>
</dbReference>
<gene>
    <name evidence="6" type="ORF">SAMN05421842_1741</name>
</gene>
<dbReference type="Pfam" id="PF01609">
    <property type="entry name" value="DDE_Tnp_1"/>
    <property type="match status" value="1"/>
</dbReference>
<dbReference type="InterPro" id="IPR047952">
    <property type="entry name" value="Transpos_IS4"/>
</dbReference>
<comment type="similarity">
    <text evidence="1">Belongs to the transposase 11 family.</text>
</comment>
<dbReference type="GO" id="GO:0003677">
    <property type="term" value="F:DNA binding"/>
    <property type="evidence" value="ECO:0007669"/>
    <property type="project" value="UniProtKB-KW"/>
</dbReference>
<dbReference type="GO" id="GO:0004803">
    <property type="term" value="F:transposase activity"/>
    <property type="evidence" value="ECO:0007669"/>
    <property type="project" value="InterPro"/>
</dbReference>
<dbReference type="NCBIfam" id="NF033592">
    <property type="entry name" value="transpos_IS4_1"/>
    <property type="match status" value="1"/>
</dbReference>
<evidence type="ECO:0000256" key="3">
    <source>
        <dbReference type="ARBA" id="ARBA00023125"/>
    </source>
</evidence>
<accession>A0A1I1T404</accession>
<dbReference type="PANTHER" id="PTHR33258">
    <property type="entry name" value="TRANSPOSASE INSL FOR INSERTION SEQUENCE ELEMENT IS186A-RELATED"/>
    <property type="match status" value="1"/>
</dbReference>
<protein>
    <submittedName>
        <fullName evidence="6">Transposase DDE domain-containing protein</fullName>
    </submittedName>
</protein>
<sequence length="437" mass="51167">MINYSKIVKYKLTYIIKEMGESTELFVKNPGKDFTRNRKLTFEYVINLLLSMGGNSIYKELLEYFKYDAKTATSSAFVQQRGKILPSALEYLFKTFTNSFDNYKTFNGYRLLAADGSKLNISHNPEDADTYTKCQNNAKGFNLIHLNALFDLCNKVYTDACIQPIRKANENSALTDMVDRSTISGDVIVIADRGYESYNTFAHIQEKGWKYVIRVRDKDSTGMASSFKLPSCEVFDKKIDFELTRRQTNEIKANPEIYKFMPKRSNFDYLEFKSNNFYPISFRVVRFKISDNTYETIITNLDANEFSADMIKEIYHMRWGIETSFRELKYAIGLINFHSKKVDHIIQEVFAKLTMYNFCEIITIHVVITHKQRKHEYQVNFTVAIHICRYFFRHLGYVNPPDVEALIKQNILPIRKGRKDQRKLRTKSSVSFIYRVA</sequence>
<evidence type="ECO:0000259" key="5">
    <source>
        <dbReference type="Pfam" id="PF01609"/>
    </source>
</evidence>
<evidence type="ECO:0000256" key="1">
    <source>
        <dbReference type="ARBA" id="ARBA00010075"/>
    </source>
</evidence>
<dbReference type="Proteomes" id="UP000199263">
    <property type="component" value="Unassembled WGS sequence"/>
</dbReference>
<dbReference type="AlphaFoldDB" id="A0A1I1T404"/>
<dbReference type="GO" id="GO:0006313">
    <property type="term" value="P:DNA transposition"/>
    <property type="evidence" value="ECO:0007669"/>
    <property type="project" value="InterPro"/>
</dbReference>
<dbReference type="RefSeq" id="WP_242943369.1">
    <property type="nucleotide sequence ID" value="NZ_FOMG01000074.1"/>
</dbReference>
<keyword evidence="2" id="KW-0815">Transposition</keyword>
<dbReference type="EMBL" id="FOMG01000074">
    <property type="protein sequence ID" value="SFD51848.1"/>
    <property type="molecule type" value="Genomic_DNA"/>
</dbReference>
<dbReference type="Gene3D" id="3.90.350.10">
    <property type="entry name" value="Transposase Inhibitor Protein From Tn5, Chain A, domain 1"/>
    <property type="match status" value="1"/>
</dbReference>
<keyword evidence="4" id="KW-0233">DNA recombination</keyword>
<evidence type="ECO:0000256" key="2">
    <source>
        <dbReference type="ARBA" id="ARBA00022578"/>
    </source>
</evidence>
<organism evidence="6 7">
    <name type="scientific">Clostridium uliginosum</name>
    <dbReference type="NCBI Taxonomy" id="119641"/>
    <lineage>
        <taxon>Bacteria</taxon>
        <taxon>Bacillati</taxon>
        <taxon>Bacillota</taxon>
        <taxon>Clostridia</taxon>
        <taxon>Eubacteriales</taxon>
        <taxon>Clostridiaceae</taxon>
        <taxon>Clostridium</taxon>
    </lineage>
</organism>
<keyword evidence="7" id="KW-1185">Reference proteome</keyword>